<proteinExistence type="inferred from homology"/>
<evidence type="ECO:0000256" key="1">
    <source>
        <dbReference type="ARBA" id="ARBA00022729"/>
    </source>
</evidence>
<sequence>MHIGIRLMLAGIVSVLVSACGFHLRGQMELSPSLQALNLSCPEGDARVLCGQIRERLQKASVQVSDGGADAPTLAIGGIENSRRAVSLDSSANAAEYELSRKVTFSLTDAQGESLIQTTSLQQFQSYQYDKLSVLGKEKEENSIRDDLDKLLATEILNRLAVYSEQASAPAAN</sequence>
<keyword evidence="1 6" id="KW-0732">Signal</keyword>
<dbReference type="GO" id="GO:0043165">
    <property type="term" value="P:Gram-negative-bacterium-type cell outer membrane assembly"/>
    <property type="evidence" value="ECO:0007669"/>
    <property type="project" value="UniProtKB-UniRule"/>
</dbReference>
<dbReference type="OrthoDB" id="7349153at2"/>
<dbReference type="PANTHER" id="PTHR38098:SF1">
    <property type="entry name" value="LPS-ASSEMBLY LIPOPROTEIN LPTE"/>
    <property type="match status" value="1"/>
</dbReference>
<dbReference type="HAMAP" id="MF_01186">
    <property type="entry name" value="LPS_assembly_LptE"/>
    <property type="match status" value="1"/>
</dbReference>
<dbReference type="RefSeq" id="WP_011399092.1">
    <property type="nucleotide sequence ID" value="NC_007645.1"/>
</dbReference>
<evidence type="ECO:0000313" key="7">
    <source>
        <dbReference type="EMBL" id="ABC32028.1"/>
    </source>
</evidence>
<dbReference type="eggNOG" id="COG2980">
    <property type="taxonomic scope" value="Bacteria"/>
</dbReference>
<evidence type="ECO:0000256" key="2">
    <source>
        <dbReference type="ARBA" id="ARBA00023136"/>
    </source>
</evidence>
<dbReference type="InterPro" id="IPR007485">
    <property type="entry name" value="LPS_assembly_LptE"/>
</dbReference>
<dbReference type="GO" id="GO:0001530">
    <property type="term" value="F:lipopolysaccharide binding"/>
    <property type="evidence" value="ECO:0007669"/>
    <property type="project" value="TreeGrafter"/>
</dbReference>
<gene>
    <name evidence="6" type="primary">lptE</name>
    <name evidence="7" type="ordered locus">HCH_05356</name>
</gene>
<dbReference type="GO" id="GO:0009279">
    <property type="term" value="C:cell outer membrane"/>
    <property type="evidence" value="ECO:0007669"/>
    <property type="project" value="UniProtKB-SubCell"/>
</dbReference>
<dbReference type="Pfam" id="PF04390">
    <property type="entry name" value="LptE"/>
    <property type="match status" value="1"/>
</dbReference>
<dbReference type="KEGG" id="hch:HCH_05356"/>
<comment type="subcellular location">
    <subcellularLocation>
        <location evidence="6">Cell outer membrane</location>
        <topology evidence="6">Lipid-anchor</topology>
    </subcellularLocation>
</comment>
<reference evidence="7 8" key="1">
    <citation type="journal article" date="2005" name="Nucleic Acids Res.">
        <title>Genomic blueprint of Hahella chejuensis, a marine microbe producing an algicidal agent.</title>
        <authorList>
            <person name="Jeong H."/>
            <person name="Yim J.H."/>
            <person name="Lee C."/>
            <person name="Choi S.-H."/>
            <person name="Park Y.K."/>
            <person name="Yoon S.H."/>
            <person name="Hur C.-G."/>
            <person name="Kang H.-Y."/>
            <person name="Kim D."/>
            <person name="Lee H.H."/>
            <person name="Park K.H."/>
            <person name="Park S.-H."/>
            <person name="Park H.-S."/>
            <person name="Lee H.K."/>
            <person name="Oh T.K."/>
            <person name="Kim J.F."/>
        </authorList>
    </citation>
    <scope>NUCLEOTIDE SEQUENCE [LARGE SCALE GENOMIC DNA]</scope>
    <source>
        <strain evidence="7 8">KCTC 2396</strain>
    </source>
</reference>
<dbReference type="AlphaFoldDB" id="Q2SBE6"/>
<name>Q2SBE6_HAHCH</name>
<keyword evidence="2 6" id="KW-0472">Membrane</keyword>
<keyword evidence="5 6" id="KW-0449">Lipoprotein</keyword>
<comment type="similarity">
    <text evidence="6">Belongs to the LptE lipoprotein family.</text>
</comment>
<dbReference type="EMBL" id="CP000155">
    <property type="protein sequence ID" value="ABC32028.1"/>
    <property type="molecule type" value="Genomic_DNA"/>
</dbReference>
<protein>
    <recommendedName>
        <fullName evidence="6">LPS-assembly lipoprotein LptE</fullName>
    </recommendedName>
</protein>
<organism evidence="7 8">
    <name type="scientific">Hahella chejuensis (strain KCTC 2396)</name>
    <dbReference type="NCBI Taxonomy" id="349521"/>
    <lineage>
        <taxon>Bacteria</taxon>
        <taxon>Pseudomonadati</taxon>
        <taxon>Pseudomonadota</taxon>
        <taxon>Gammaproteobacteria</taxon>
        <taxon>Oceanospirillales</taxon>
        <taxon>Hahellaceae</taxon>
        <taxon>Hahella</taxon>
    </lineage>
</organism>
<dbReference type="Gene3D" id="3.30.160.150">
    <property type="entry name" value="Lipoprotein like domain"/>
    <property type="match status" value="1"/>
</dbReference>
<evidence type="ECO:0000313" key="8">
    <source>
        <dbReference type="Proteomes" id="UP000000238"/>
    </source>
</evidence>
<comment type="subunit">
    <text evidence="6">Component of the lipopolysaccharide transport and assembly complex. Interacts with LptD.</text>
</comment>
<evidence type="ECO:0000256" key="6">
    <source>
        <dbReference type="HAMAP-Rule" id="MF_01186"/>
    </source>
</evidence>
<evidence type="ECO:0000256" key="5">
    <source>
        <dbReference type="ARBA" id="ARBA00023288"/>
    </source>
</evidence>
<comment type="function">
    <text evidence="6">Together with LptD, is involved in the assembly of lipopolysaccharide (LPS) at the surface of the outer membrane. Required for the proper assembly of LptD. Binds LPS and may serve as the LPS recognition site at the outer membrane.</text>
</comment>
<dbReference type="PROSITE" id="PS51257">
    <property type="entry name" value="PROKAR_LIPOPROTEIN"/>
    <property type="match status" value="1"/>
</dbReference>
<evidence type="ECO:0000256" key="3">
    <source>
        <dbReference type="ARBA" id="ARBA00023139"/>
    </source>
</evidence>
<evidence type="ECO:0000256" key="4">
    <source>
        <dbReference type="ARBA" id="ARBA00023237"/>
    </source>
</evidence>
<keyword evidence="3 6" id="KW-0564">Palmitate</keyword>
<dbReference type="HOGENOM" id="CLU_103309_0_2_6"/>
<dbReference type="GO" id="GO:1990351">
    <property type="term" value="C:transporter complex"/>
    <property type="evidence" value="ECO:0007669"/>
    <property type="project" value="TreeGrafter"/>
</dbReference>
<keyword evidence="4 6" id="KW-0998">Cell outer membrane</keyword>
<dbReference type="PANTHER" id="PTHR38098">
    <property type="entry name" value="LPS-ASSEMBLY LIPOPROTEIN LPTE"/>
    <property type="match status" value="1"/>
</dbReference>
<keyword evidence="8" id="KW-1185">Reference proteome</keyword>
<dbReference type="Proteomes" id="UP000000238">
    <property type="component" value="Chromosome"/>
</dbReference>
<accession>Q2SBE6</accession>
<dbReference type="GO" id="GO:0015920">
    <property type="term" value="P:lipopolysaccharide transport"/>
    <property type="evidence" value="ECO:0007669"/>
    <property type="project" value="TreeGrafter"/>
</dbReference>
<dbReference type="STRING" id="349521.HCH_05356"/>